<evidence type="ECO:0000313" key="2">
    <source>
        <dbReference type="EMBL" id="MDP9892384.1"/>
    </source>
</evidence>
<protein>
    <recommendedName>
        <fullName evidence="1">Replication-associated protein ORF2/G2P domain-containing protein</fullName>
    </recommendedName>
</protein>
<comment type="caution">
    <text evidence="2">The sequence shown here is derived from an EMBL/GenBank/DDBJ whole genome shotgun (WGS) entry which is preliminary data.</text>
</comment>
<dbReference type="AlphaFoldDB" id="A0AAW8CWX0"/>
<reference evidence="2" key="1">
    <citation type="submission" date="2023-07" db="EMBL/GenBank/DDBJ databases">
        <title>Sorghum-associated microbial communities from plants grown in Nebraska, USA.</title>
        <authorList>
            <person name="Schachtman D."/>
        </authorList>
    </citation>
    <scope>NUCLEOTIDE SEQUENCE</scope>
    <source>
        <strain evidence="2">DS3754</strain>
    </source>
</reference>
<dbReference type="Pfam" id="PF23343">
    <property type="entry name" value="REP_ORF2-G2P"/>
    <property type="match status" value="1"/>
</dbReference>
<dbReference type="EMBL" id="JAUSRD010000003">
    <property type="protein sequence ID" value="MDP9892384.1"/>
    <property type="molecule type" value="Genomic_DNA"/>
</dbReference>
<dbReference type="RefSeq" id="WP_307684331.1">
    <property type="nucleotide sequence ID" value="NZ_JAUSRD010000003.1"/>
</dbReference>
<accession>A0AAW8CWX0</accession>
<evidence type="ECO:0000313" key="3">
    <source>
        <dbReference type="Proteomes" id="UP001242045"/>
    </source>
</evidence>
<gene>
    <name evidence="2" type="ORF">J2W31_001489</name>
</gene>
<sequence>MSYLGARQHEVNAARAFSMEALRAFSQRQTARDFESAEARAARGLVSVSTSGFAALPTAMRWAEQCITIDRAQARVTRLRKAIGVGAKCLMNLVEAPPTNNVMVTLTYADKKDGGTGQTLWKPRHVSDYIRKVREWFKDRCPGQRLRYVWVAEIQDGTKRADGIGRGVLHYHCIFFLPDGVSMPYADRRRKVKGTYQAAWWPHGASNTKKATQPIGYLMKYASKLESKSIGGFPRGARISGVGGLDQAGAAFKRWVLWPAYVQGNASVSDHFRPAEGGGYLNAQTGEFLASEFAPTGGGFSSFIRVRSTPRQVEAAGPFSWLPERVTLH</sequence>
<feature type="domain" description="Replication-associated protein ORF2/G2P" evidence="1">
    <location>
        <begin position="101"/>
        <end position="225"/>
    </location>
</feature>
<organism evidence="2 3">
    <name type="scientific">Variovorax boronicumulans</name>
    <dbReference type="NCBI Taxonomy" id="436515"/>
    <lineage>
        <taxon>Bacteria</taxon>
        <taxon>Pseudomonadati</taxon>
        <taxon>Pseudomonadota</taxon>
        <taxon>Betaproteobacteria</taxon>
        <taxon>Burkholderiales</taxon>
        <taxon>Comamonadaceae</taxon>
        <taxon>Variovorax</taxon>
    </lineage>
</organism>
<evidence type="ECO:0000259" key="1">
    <source>
        <dbReference type="Pfam" id="PF23343"/>
    </source>
</evidence>
<dbReference type="InterPro" id="IPR056906">
    <property type="entry name" value="ORF2/G2P_dom"/>
</dbReference>
<dbReference type="Proteomes" id="UP001242045">
    <property type="component" value="Unassembled WGS sequence"/>
</dbReference>
<name>A0AAW8CWX0_9BURK</name>
<proteinExistence type="predicted"/>